<dbReference type="SMART" id="SM00507">
    <property type="entry name" value="HNHc"/>
    <property type="match status" value="1"/>
</dbReference>
<dbReference type="InterPro" id="IPR058807">
    <property type="entry name" value="ScoMcrA_N"/>
</dbReference>
<keyword evidence="3" id="KW-0540">Nuclease</keyword>
<keyword evidence="4" id="KW-1185">Reference proteome</keyword>
<dbReference type="EMBL" id="VOSO01000004">
    <property type="protein sequence ID" value="MCC7657439.1"/>
    <property type="molecule type" value="Genomic_DNA"/>
</dbReference>
<evidence type="ECO:0000313" key="4">
    <source>
        <dbReference type="Proteomes" id="UP001199135"/>
    </source>
</evidence>
<name>A0ABS8IZ41_9GAMM</name>
<dbReference type="Gene3D" id="1.10.30.50">
    <property type="match status" value="1"/>
</dbReference>
<dbReference type="RefSeq" id="WP_087762988.1">
    <property type="nucleotide sequence ID" value="NZ_VOSN01000002.1"/>
</dbReference>
<evidence type="ECO:0000259" key="2">
    <source>
        <dbReference type="SMART" id="SM00507"/>
    </source>
</evidence>
<dbReference type="Proteomes" id="UP001199135">
    <property type="component" value="Unassembled WGS sequence"/>
</dbReference>
<feature type="region of interest" description="Disordered" evidence="1">
    <location>
        <begin position="258"/>
        <end position="281"/>
    </location>
</feature>
<dbReference type="InterPro" id="IPR003615">
    <property type="entry name" value="HNH_nuc"/>
</dbReference>
<sequence>MATAIEALSSKESVLKAIEEYKKLGREEFLKQHKIKRFKKYTLLYNGEKYDIRGIAAKAYSEQHGYPFKGINADSGTEKAIQYLKDLGFELAETPHPFDYLTEGKLYTRKALIELYGGQLQGGIWTPREFPVIFIFTGESGETYGYKDGWTAEGSFSYTGEGQKGPMEFIRGNKSIRDHKKDGKDIFLFEDNKKEKGVRYLGMFECDSWDHIQCLDFENNMRQGITFNLFKVSSLHAVEEDAETDEADTQTETLEQLRKKALQSSKQSGQRQQSDSKKSWFKRSEDVKKYVLKRANGICEACDQPAPFKKRNGEPYLEPHHTKRLADEGPDHPQWVGAICPTCHRRIHSGVDGKEVNKQLMVTLELKEADFWTAPPVDDPAL</sequence>
<organism evidence="3 4">
    <name type="scientific">Serratia montpellierensis</name>
    <dbReference type="NCBI Taxonomy" id="2598730"/>
    <lineage>
        <taxon>Bacteria</taxon>
        <taxon>Pseudomonadati</taxon>
        <taxon>Pseudomonadota</taxon>
        <taxon>Gammaproteobacteria</taxon>
        <taxon>Enterobacterales</taxon>
        <taxon>Yersiniaceae</taxon>
        <taxon>Serratia</taxon>
    </lineage>
</organism>
<dbReference type="Pfam" id="PF26345">
    <property type="entry name" value="ScoMcrA_N"/>
    <property type="match status" value="1"/>
</dbReference>
<gene>
    <name evidence="3" type="ORF">FUU20_01460</name>
</gene>
<dbReference type="GO" id="GO:0004519">
    <property type="term" value="F:endonuclease activity"/>
    <property type="evidence" value="ECO:0007669"/>
    <property type="project" value="UniProtKB-KW"/>
</dbReference>
<dbReference type="Pfam" id="PF26348">
    <property type="entry name" value="SRA_ScoMcrA"/>
    <property type="match status" value="1"/>
</dbReference>
<dbReference type="InterPro" id="IPR058712">
    <property type="entry name" value="SRA_ScoMcrA"/>
</dbReference>
<proteinExistence type="predicted"/>
<feature type="compositionally biased region" description="Low complexity" evidence="1">
    <location>
        <begin position="263"/>
        <end position="273"/>
    </location>
</feature>
<keyword evidence="3" id="KW-0378">Hydrolase</keyword>
<keyword evidence="3" id="KW-0255">Endonuclease</keyword>
<reference evidence="3 4" key="1">
    <citation type="submission" date="2019-08" db="EMBL/GenBank/DDBJ databases">
        <title>Genome sequencing of Psyttalia spp.-associated microbial isolates reveals a potentially novel species in the Serratia genus.</title>
        <authorList>
            <person name="Tannieres-Laurent M."/>
            <person name="Sparks M.E."/>
            <person name="Blackburn M.B."/>
            <person name="Gundersen-Rindal D.E."/>
            <person name="Bon M.-C."/>
        </authorList>
    </citation>
    <scope>NUCLEOTIDE SEQUENCE [LARGE SCALE GENOMIC DNA]</scope>
    <source>
        <strain evidence="4">Pon4B</strain>
    </source>
</reference>
<feature type="domain" description="HNH nuclease" evidence="2">
    <location>
        <begin position="286"/>
        <end position="345"/>
    </location>
</feature>
<dbReference type="CDD" id="cd00085">
    <property type="entry name" value="HNHc"/>
    <property type="match status" value="1"/>
</dbReference>
<evidence type="ECO:0000256" key="1">
    <source>
        <dbReference type="SAM" id="MobiDB-lite"/>
    </source>
</evidence>
<evidence type="ECO:0000313" key="3">
    <source>
        <dbReference type="EMBL" id="MCC7657439.1"/>
    </source>
</evidence>
<comment type="caution">
    <text evidence="3">The sequence shown here is derived from an EMBL/GenBank/DDBJ whole genome shotgun (WGS) entry which is preliminary data.</text>
</comment>
<accession>A0ABS8IZ41</accession>
<protein>
    <submittedName>
        <fullName evidence="3">HNH endonuclease</fullName>
    </submittedName>
</protein>